<organism evidence="3 4">
    <name type="scientific">[Empedobacter] haloabium</name>
    <dbReference type="NCBI Taxonomy" id="592317"/>
    <lineage>
        <taxon>Bacteria</taxon>
        <taxon>Pseudomonadati</taxon>
        <taxon>Pseudomonadota</taxon>
        <taxon>Betaproteobacteria</taxon>
        <taxon>Burkholderiales</taxon>
        <taxon>Oxalobacteraceae</taxon>
        <taxon>Telluria group</taxon>
        <taxon>Telluria group incertae sedis</taxon>
    </lineage>
</organism>
<dbReference type="NCBIfam" id="TIGR02595">
    <property type="entry name" value="PEP_CTERM"/>
    <property type="match status" value="1"/>
</dbReference>
<name>A0ABZ1UGK7_9BURK</name>
<dbReference type="InterPro" id="IPR013424">
    <property type="entry name" value="Ice-binding_C"/>
</dbReference>
<reference evidence="3 4" key="1">
    <citation type="journal article" date="2019" name="Int. J. Syst. Evol. Microbiol.">
        <title>The Draft Whole-Genome Sequence of the Antibiotic Producer Empedobacter haloabium ATCC 31962 Provides Indications for Its Taxonomic Reclassification.</title>
        <authorList>
            <person name="Miess H."/>
            <person name="Arlt P."/>
            <person name="Apel A.K."/>
            <person name="Weber T."/>
            <person name="Nieselt K."/>
            <person name="Hanssen F."/>
            <person name="Czemmel S."/>
            <person name="Nahnsen S."/>
            <person name="Gross H."/>
        </authorList>
    </citation>
    <scope>NUCLEOTIDE SEQUENCE [LARGE SCALE GENOMIC DNA]</scope>
    <source>
        <strain evidence="3 4">ATCC 31962</strain>
    </source>
</reference>
<sequence length="267" mass="28208">MKHQLTPKVLASVALATMTQWAVAAPLFGSDYSSRVTNIAFNVYDLAPADGIAAHYSISSLTNLYELSYSTAGTYHPYTETRTTAGSVTHGSGATRATGSWSGVFGELSASAHIDAPVSETYVTAKATQTIVITLSPHTAFVASGRSLLEGSNYGEWSSIYAQASMIMRLGPADGASKNQKLFSSYPTGLYDGEFNLINDFALGYTNTTDVARDITLSLELWADGSLKGPLVPAVTAPVPEPSTWLMLGAGLVALGATARRRAKPLR</sequence>
<keyword evidence="4" id="KW-1185">Reference proteome</keyword>
<evidence type="ECO:0000313" key="3">
    <source>
        <dbReference type="EMBL" id="WUR11844.1"/>
    </source>
</evidence>
<dbReference type="Proteomes" id="UP000321323">
    <property type="component" value="Chromosome"/>
</dbReference>
<keyword evidence="1" id="KW-0732">Signal</keyword>
<dbReference type="EMBL" id="CP136508">
    <property type="protein sequence ID" value="WUR11844.1"/>
    <property type="molecule type" value="Genomic_DNA"/>
</dbReference>
<protein>
    <submittedName>
        <fullName evidence="3">PEP-CTERM sorting domain-containing protein</fullName>
    </submittedName>
</protein>
<gene>
    <name evidence="3" type="ORF">E7V67_019370</name>
</gene>
<dbReference type="Pfam" id="PF07589">
    <property type="entry name" value="PEP-CTERM"/>
    <property type="match status" value="1"/>
</dbReference>
<evidence type="ECO:0000259" key="2">
    <source>
        <dbReference type="Pfam" id="PF07589"/>
    </source>
</evidence>
<feature type="chain" id="PRO_5045191563" evidence="1">
    <location>
        <begin position="25"/>
        <end position="267"/>
    </location>
</feature>
<feature type="domain" description="Ice-binding protein C-terminal" evidence="2">
    <location>
        <begin position="238"/>
        <end position="262"/>
    </location>
</feature>
<feature type="signal peptide" evidence="1">
    <location>
        <begin position="1"/>
        <end position="24"/>
    </location>
</feature>
<proteinExistence type="predicted"/>
<evidence type="ECO:0000313" key="4">
    <source>
        <dbReference type="Proteomes" id="UP000321323"/>
    </source>
</evidence>
<accession>A0ABZ1UGK7</accession>
<evidence type="ECO:0000256" key="1">
    <source>
        <dbReference type="SAM" id="SignalP"/>
    </source>
</evidence>